<proteinExistence type="predicted"/>
<organism evidence="2">
    <name type="scientific">Hellea balneolensis</name>
    <dbReference type="NCBI Taxonomy" id="287478"/>
    <lineage>
        <taxon>Bacteria</taxon>
        <taxon>Pseudomonadati</taxon>
        <taxon>Pseudomonadota</taxon>
        <taxon>Alphaproteobacteria</taxon>
        <taxon>Maricaulales</taxon>
        <taxon>Robiginitomaculaceae</taxon>
        <taxon>Hellea</taxon>
    </lineage>
</organism>
<dbReference type="PROSITE" id="PS51186">
    <property type="entry name" value="GNAT"/>
    <property type="match status" value="1"/>
</dbReference>
<feature type="domain" description="N-acetyltransferase" evidence="1">
    <location>
        <begin position="30"/>
        <end position="174"/>
    </location>
</feature>
<dbReference type="InterPro" id="IPR051531">
    <property type="entry name" value="N-acetyltransferase"/>
</dbReference>
<gene>
    <name evidence="2" type="ORF">ENJ42_03865</name>
</gene>
<comment type="caution">
    <text evidence="2">The sequence shown here is derived from an EMBL/GenBank/DDBJ whole genome shotgun (WGS) entry which is preliminary data.</text>
</comment>
<dbReference type="PANTHER" id="PTHR43792">
    <property type="entry name" value="GNAT FAMILY, PUTATIVE (AFU_ORTHOLOGUE AFUA_3G00765)-RELATED-RELATED"/>
    <property type="match status" value="1"/>
</dbReference>
<evidence type="ECO:0000313" key="2">
    <source>
        <dbReference type="EMBL" id="HHL42730.1"/>
    </source>
</evidence>
<dbReference type="InterPro" id="IPR000182">
    <property type="entry name" value="GNAT_dom"/>
</dbReference>
<dbReference type="SUPFAM" id="SSF55729">
    <property type="entry name" value="Acyl-CoA N-acyltransferases (Nat)"/>
    <property type="match status" value="1"/>
</dbReference>
<name>A0A7C5LUU1_9PROT</name>
<dbReference type="Proteomes" id="UP000885830">
    <property type="component" value="Unassembled WGS sequence"/>
</dbReference>
<evidence type="ECO:0000259" key="1">
    <source>
        <dbReference type="PROSITE" id="PS51186"/>
    </source>
</evidence>
<dbReference type="Pfam" id="PF13302">
    <property type="entry name" value="Acetyltransf_3"/>
    <property type="match status" value="1"/>
</dbReference>
<accession>A0A7C5LUU1</accession>
<reference evidence="2" key="1">
    <citation type="journal article" date="2020" name="mSystems">
        <title>Genome- and Community-Level Interaction Insights into Carbon Utilization and Element Cycling Functions of Hydrothermarchaeota in Hydrothermal Sediment.</title>
        <authorList>
            <person name="Zhou Z."/>
            <person name="Liu Y."/>
            <person name="Xu W."/>
            <person name="Pan J."/>
            <person name="Luo Z.H."/>
            <person name="Li M."/>
        </authorList>
    </citation>
    <scope>NUCLEOTIDE SEQUENCE [LARGE SCALE GENOMIC DNA]</scope>
    <source>
        <strain evidence="2">HyVt-485</strain>
    </source>
</reference>
<protein>
    <submittedName>
        <fullName evidence="2">N-acetyltransferase</fullName>
    </submittedName>
</protein>
<dbReference type="InterPro" id="IPR016181">
    <property type="entry name" value="Acyl_CoA_acyltransferase"/>
</dbReference>
<dbReference type="Gene3D" id="3.40.630.30">
    <property type="match status" value="1"/>
</dbReference>
<dbReference type="EMBL" id="DRMJ01000192">
    <property type="protein sequence ID" value="HHL42730.1"/>
    <property type="molecule type" value="Genomic_DNA"/>
</dbReference>
<dbReference type="GO" id="GO:0016747">
    <property type="term" value="F:acyltransferase activity, transferring groups other than amino-acyl groups"/>
    <property type="evidence" value="ECO:0007669"/>
    <property type="project" value="InterPro"/>
</dbReference>
<dbReference type="AlphaFoldDB" id="A0A7C5LUU1"/>
<sequence length="189" mass="21572">MREYIETDRLVLRKPVLADADAFATQINHPLITRMTCTLPYPYFPLAAEFWIMEHRSKWDRGIGYAYCILNENGEFVGIMDLFKNGQSNFEIGYWIGKDHWGCGYATEAGRAVTNEAFSCLGPDYIDAGYYEDNEGSARVLGKIGFIPKNEFSHYYSVTRGRADRGIELRLWRNTGTNAQATLEQASRL</sequence>